<dbReference type="CDD" id="cd00267">
    <property type="entry name" value="ABC_ATPase"/>
    <property type="match status" value="1"/>
</dbReference>
<dbReference type="AlphaFoldDB" id="A0A838L1K1"/>
<evidence type="ECO:0000313" key="10">
    <source>
        <dbReference type="Proteomes" id="UP000570166"/>
    </source>
</evidence>
<dbReference type="PANTHER" id="PTHR42771">
    <property type="entry name" value="IRON(3+)-HYDROXAMATE IMPORT ATP-BINDING PROTEIN FHUC"/>
    <property type="match status" value="1"/>
</dbReference>
<evidence type="ECO:0000256" key="1">
    <source>
        <dbReference type="ARBA" id="ARBA00004202"/>
    </source>
</evidence>
<organism evidence="9 10">
    <name type="scientific">Sphingomonas chungangi</name>
    <dbReference type="NCBI Taxonomy" id="2683589"/>
    <lineage>
        <taxon>Bacteria</taxon>
        <taxon>Pseudomonadati</taxon>
        <taxon>Pseudomonadota</taxon>
        <taxon>Alphaproteobacteria</taxon>
        <taxon>Sphingomonadales</taxon>
        <taxon>Sphingomonadaceae</taxon>
        <taxon>Sphingomonas</taxon>
    </lineage>
</organism>
<dbReference type="GO" id="GO:0006302">
    <property type="term" value="P:double-strand break repair"/>
    <property type="evidence" value="ECO:0007669"/>
    <property type="project" value="InterPro"/>
</dbReference>
<accession>A0A838L1K1</accession>
<dbReference type="InterPro" id="IPR003959">
    <property type="entry name" value="ATPase_AAA_core"/>
</dbReference>
<dbReference type="Pfam" id="PF13304">
    <property type="entry name" value="AAA_21"/>
    <property type="match status" value="1"/>
</dbReference>
<keyword evidence="5" id="KW-0408">Iron</keyword>
<dbReference type="Gene3D" id="3.40.50.300">
    <property type="entry name" value="P-loop containing nucleotide triphosphate hydrolases"/>
    <property type="match status" value="2"/>
</dbReference>
<evidence type="ECO:0000256" key="7">
    <source>
        <dbReference type="ARBA" id="ARBA00023136"/>
    </source>
</evidence>
<reference evidence="9 10" key="1">
    <citation type="submission" date="2020-07" db="EMBL/GenBank/DDBJ databases">
        <authorList>
            <person name="Sun Q."/>
        </authorList>
    </citation>
    <scope>NUCLEOTIDE SEQUENCE [LARGE SCALE GENOMIC DNA]</scope>
    <source>
        <strain evidence="9 10">CGMCC 1.13654</strain>
    </source>
</reference>
<dbReference type="Pfam" id="PF13476">
    <property type="entry name" value="AAA_23"/>
    <property type="match status" value="1"/>
</dbReference>
<gene>
    <name evidence="9" type="ORF">HZF05_04615</name>
</gene>
<evidence type="ECO:0000256" key="3">
    <source>
        <dbReference type="ARBA" id="ARBA00022475"/>
    </source>
</evidence>
<dbReference type="InterPro" id="IPR051535">
    <property type="entry name" value="Siderophore_ABC-ATPase"/>
</dbReference>
<dbReference type="SMART" id="SM00382">
    <property type="entry name" value="AAA"/>
    <property type="match status" value="1"/>
</dbReference>
<keyword evidence="3" id="KW-1003">Cell membrane</keyword>
<evidence type="ECO:0000259" key="8">
    <source>
        <dbReference type="SMART" id="SM00382"/>
    </source>
</evidence>
<comment type="subcellular location">
    <subcellularLocation>
        <location evidence="1">Cell membrane</location>
        <topology evidence="1">Peripheral membrane protein</topology>
    </subcellularLocation>
</comment>
<evidence type="ECO:0000256" key="5">
    <source>
        <dbReference type="ARBA" id="ARBA00023004"/>
    </source>
</evidence>
<dbReference type="GO" id="GO:0005886">
    <property type="term" value="C:plasma membrane"/>
    <property type="evidence" value="ECO:0007669"/>
    <property type="project" value="UniProtKB-SubCell"/>
</dbReference>
<dbReference type="PANTHER" id="PTHR42771:SF2">
    <property type="entry name" value="IRON(3+)-HYDROXAMATE IMPORT ATP-BINDING PROTEIN FHUC"/>
    <property type="match status" value="1"/>
</dbReference>
<name>A0A838L1K1_9SPHN</name>
<dbReference type="GO" id="GO:0005524">
    <property type="term" value="F:ATP binding"/>
    <property type="evidence" value="ECO:0007669"/>
    <property type="project" value="InterPro"/>
</dbReference>
<dbReference type="Proteomes" id="UP000570166">
    <property type="component" value="Unassembled WGS sequence"/>
</dbReference>
<evidence type="ECO:0000256" key="4">
    <source>
        <dbReference type="ARBA" id="ARBA00022496"/>
    </source>
</evidence>
<dbReference type="InterPro" id="IPR038729">
    <property type="entry name" value="Rad50/SbcC_AAA"/>
</dbReference>
<keyword evidence="10" id="KW-1185">Reference proteome</keyword>
<protein>
    <submittedName>
        <fullName evidence="9">AAA family ATPase</fullName>
    </submittedName>
</protein>
<dbReference type="EMBL" id="JACEIB010000003">
    <property type="protein sequence ID" value="MBA2933373.1"/>
    <property type="molecule type" value="Genomic_DNA"/>
</dbReference>
<dbReference type="GO" id="GO:0006826">
    <property type="term" value="P:iron ion transport"/>
    <property type="evidence" value="ECO:0007669"/>
    <property type="project" value="UniProtKB-KW"/>
</dbReference>
<sequence length="242" mass="26630">MLPPYLKRIWYDPPAGSDQAAYPYCLPWLRGGGFELSFDRPITIIVGENGVGKSTLLEGIAVLAGYDESGGGPGYRAVDNSRARETGGGSLASALRASWLPKVGSGWFFRAESFFSVARYLDESGSPYADFLSHSHGEGFIRFFEERCAQPGVFFFDEPESALSPTRQFEFLKLLREIEAGAKTQVIMATHSPILMAHPGATLLKMGKYGLQPVELEDTDHFRIMRQFVLDPGGMVSSMIDD</sequence>
<comment type="caution">
    <text evidence="9">The sequence shown here is derived from an EMBL/GenBank/DDBJ whole genome shotgun (WGS) entry which is preliminary data.</text>
</comment>
<evidence type="ECO:0000256" key="2">
    <source>
        <dbReference type="ARBA" id="ARBA00022448"/>
    </source>
</evidence>
<proteinExistence type="predicted"/>
<keyword evidence="2" id="KW-0813">Transport</keyword>
<keyword evidence="7" id="KW-0472">Membrane</keyword>
<keyword evidence="4" id="KW-0410">Iron transport</keyword>
<dbReference type="GO" id="GO:0016887">
    <property type="term" value="F:ATP hydrolysis activity"/>
    <property type="evidence" value="ECO:0007669"/>
    <property type="project" value="InterPro"/>
</dbReference>
<dbReference type="InterPro" id="IPR003593">
    <property type="entry name" value="AAA+_ATPase"/>
</dbReference>
<dbReference type="InterPro" id="IPR027417">
    <property type="entry name" value="P-loop_NTPase"/>
</dbReference>
<evidence type="ECO:0000313" key="9">
    <source>
        <dbReference type="EMBL" id="MBA2933373.1"/>
    </source>
</evidence>
<feature type="domain" description="AAA+ ATPase" evidence="8">
    <location>
        <begin position="39"/>
        <end position="210"/>
    </location>
</feature>
<evidence type="ECO:0000256" key="6">
    <source>
        <dbReference type="ARBA" id="ARBA00023065"/>
    </source>
</evidence>
<dbReference type="SUPFAM" id="SSF52540">
    <property type="entry name" value="P-loop containing nucleoside triphosphate hydrolases"/>
    <property type="match status" value="1"/>
</dbReference>
<keyword evidence="6" id="KW-0406">Ion transport</keyword>